<sequence>MRSEIGTMKYIAEKTTIPIPRLHGYSVTCDNILGLPFMLVEYIEGRSFRDATLEDCDSDERKIKRLSTQLASIYFQLSLQQFDRIGAFTLDENDDHWVFNSNRPLTVDVNEQEVGGLDICRYLPPHQSFTSVINYVFFIVKLIFNDFHRRRDYCR</sequence>
<keyword evidence="2" id="KW-1185">Reference proteome</keyword>
<proteinExistence type="predicted"/>
<gene>
    <name evidence="1" type="ORF">AJ79_04342</name>
</gene>
<reference evidence="1 2" key="1">
    <citation type="submission" date="2017-10" db="EMBL/GenBank/DDBJ databases">
        <title>Comparative genomics in systemic dimorphic fungi from Ajellomycetaceae.</title>
        <authorList>
            <person name="Munoz J.F."/>
            <person name="Mcewen J.G."/>
            <person name="Clay O.K."/>
            <person name="Cuomo C.A."/>
        </authorList>
    </citation>
    <scope>NUCLEOTIDE SEQUENCE [LARGE SCALE GENOMIC DNA]</scope>
    <source>
        <strain evidence="1 2">UAMH5409</strain>
    </source>
</reference>
<dbReference type="InterPro" id="IPR011009">
    <property type="entry name" value="Kinase-like_dom_sf"/>
</dbReference>
<evidence type="ECO:0008006" key="3">
    <source>
        <dbReference type="Google" id="ProtNLM"/>
    </source>
</evidence>
<dbReference type="EMBL" id="PDNB01000059">
    <property type="protein sequence ID" value="PGH12394.1"/>
    <property type="molecule type" value="Genomic_DNA"/>
</dbReference>
<name>A0A2B7XKX7_9EURO</name>
<accession>A0A2B7XKX7</accession>
<dbReference type="Proteomes" id="UP000223968">
    <property type="component" value="Unassembled WGS sequence"/>
</dbReference>
<organism evidence="1 2">
    <name type="scientific">Helicocarpus griseus UAMH5409</name>
    <dbReference type="NCBI Taxonomy" id="1447875"/>
    <lineage>
        <taxon>Eukaryota</taxon>
        <taxon>Fungi</taxon>
        <taxon>Dikarya</taxon>
        <taxon>Ascomycota</taxon>
        <taxon>Pezizomycotina</taxon>
        <taxon>Eurotiomycetes</taxon>
        <taxon>Eurotiomycetidae</taxon>
        <taxon>Onygenales</taxon>
        <taxon>Ajellomycetaceae</taxon>
        <taxon>Helicocarpus</taxon>
    </lineage>
</organism>
<comment type="caution">
    <text evidence="1">The sequence shown here is derived from an EMBL/GenBank/DDBJ whole genome shotgun (WGS) entry which is preliminary data.</text>
</comment>
<dbReference type="AlphaFoldDB" id="A0A2B7XKX7"/>
<dbReference type="PANTHER" id="PTHR21310:SF37">
    <property type="entry name" value="AMINOGLYCOSIDE PHOSPHOTRANSFERASE DOMAIN-CONTAINING PROTEIN"/>
    <property type="match status" value="1"/>
</dbReference>
<protein>
    <recommendedName>
        <fullName evidence="3">Aminoglycoside phosphotransferase domain-containing protein</fullName>
    </recommendedName>
</protein>
<dbReference type="SUPFAM" id="SSF56112">
    <property type="entry name" value="Protein kinase-like (PK-like)"/>
    <property type="match status" value="1"/>
</dbReference>
<dbReference type="PANTHER" id="PTHR21310">
    <property type="entry name" value="AMINOGLYCOSIDE PHOSPHOTRANSFERASE-RELATED-RELATED"/>
    <property type="match status" value="1"/>
</dbReference>
<evidence type="ECO:0000313" key="1">
    <source>
        <dbReference type="EMBL" id="PGH12394.1"/>
    </source>
</evidence>
<dbReference type="InterPro" id="IPR051678">
    <property type="entry name" value="AGP_Transferase"/>
</dbReference>
<evidence type="ECO:0000313" key="2">
    <source>
        <dbReference type="Proteomes" id="UP000223968"/>
    </source>
</evidence>
<dbReference type="STRING" id="1447875.A0A2B7XKX7"/>
<dbReference type="OrthoDB" id="10003767at2759"/>